<organism evidence="6 7">
    <name type="scientific">Shimia marina</name>
    <dbReference type="NCBI Taxonomy" id="321267"/>
    <lineage>
        <taxon>Bacteria</taxon>
        <taxon>Pseudomonadati</taxon>
        <taxon>Pseudomonadota</taxon>
        <taxon>Alphaproteobacteria</taxon>
        <taxon>Rhodobacterales</taxon>
        <taxon>Roseobacteraceae</taxon>
    </lineage>
</organism>
<dbReference type="PROSITE" id="PS50931">
    <property type="entry name" value="HTH_LYSR"/>
    <property type="match status" value="1"/>
</dbReference>
<dbReference type="InterPro" id="IPR036388">
    <property type="entry name" value="WH-like_DNA-bd_sf"/>
</dbReference>
<name>A0A0P1FCW7_9RHOB</name>
<dbReference type="SUPFAM" id="SSF46785">
    <property type="entry name" value="Winged helix' DNA-binding domain"/>
    <property type="match status" value="1"/>
</dbReference>
<dbReference type="EMBL" id="CYPW01000027">
    <property type="protein sequence ID" value="CUH53712.1"/>
    <property type="molecule type" value="Genomic_DNA"/>
</dbReference>
<dbReference type="OrthoDB" id="9813056at2"/>
<evidence type="ECO:0000256" key="4">
    <source>
        <dbReference type="ARBA" id="ARBA00023163"/>
    </source>
</evidence>
<dbReference type="InterPro" id="IPR005119">
    <property type="entry name" value="LysR_subst-bd"/>
</dbReference>
<dbReference type="RefSeq" id="WP_058240841.1">
    <property type="nucleotide sequence ID" value="NZ_CYPW01000027.1"/>
</dbReference>
<protein>
    <submittedName>
        <fullName evidence="6">Gcv operon activator</fullName>
    </submittedName>
</protein>
<dbReference type="Gene3D" id="3.40.190.10">
    <property type="entry name" value="Periplasmic binding protein-like II"/>
    <property type="match status" value="2"/>
</dbReference>
<keyword evidence="3" id="KW-0238">DNA-binding</keyword>
<dbReference type="Proteomes" id="UP000054823">
    <property type="component" value="Unassembled WGS sequence"/>
</dbReference>
<keyword evidence="2" id="KW-0805">Transcription regulation</keyword>
<dbReference type="PANTHER" id="PTHR30537:SF74">
    <property type="entry name" value="HTH-TYPE TRANSCRIPTIONAL REGULATOR TRPI"/>
    <property type="match status" value="1"/>
</dbReference>
<keyword evidence="7" id="KW-1185">Reference proteome</keyword>
<dbReference type="InterPro" id="IPR036390">
    <property type="entry name" value="WH_DNA-bd_sf"/>
</dbReference>
<evidence type="ECO:0000256" key="1">
    <source>
        <dbReference type="ARBA" id="ARBA00009437"/>
    </source>
</evidence>
<reference evidence="6 7" key="1">
    <citation type="submission" date="2015-09" db="EMBL/GenBank/DDBJ databases">
        <authorList>
            <consortium name="Swine Surveillance"/>
        </authorList>
    </citation>
    <scope>NUCLEOTIDE SEQUENCE [LARGE SCALE GENOMIC DNA]</scope>
    <source>
        <strain evidence="6 7">CECT 7688</strain>
    </source>
</reference>
<proteinExistence type="inferred from homology"/>
<dbReference type="Pfam" id="PF03466">
    <property type="entry name" value="LysR_substrate"/>
    <property type="match status" value="1"/>
</dbReference>
<sequence length="294" mass="32004">MADSLPTLKGLRAFEEAFLLGSYTAAAKRLNVQQPAISYQIKRLEDDLGVTLFAKERGRLIPTAAAHELYETLSHAFDSIRRTSNRLRQSSETSVFTIATYPGIGTHWLSSKLPALSKALGLPVKVVTLVKDTDILNEDADCMILFGKGPWSGLEGRLLMPEIVCPVASPDLVQTFRNTSDDSDTGGITIIEQDDPEERWIGWEEWRSQTGNEHLQSADRMTVNDHGFALHLALTGAGATLAWMGVVEDLLAAGSLVPLSDAVATSDAGFWLVSRSEFFTSVTGRAVQRTLIAG</sequence>
<dbReference type="AlphaFoldDB" id="A0A0P1FCW7"/>
<accession>A0A0P1FCW7</accession>
<evidence type="ECO:0000256" key="3">
    <source>
        <dbReference type="ARBA" id="ARBA00023125"/>
    </source>
</evidence>
<dbReference type="InterPro" id="IPR000847">
    <property type="entry name" value="LysR_HTH_N"/>
</dbReference>
<dbReference type="Gene3D" id="1.10.10.10">
    <property type="entry name" value="Winged helix-like DNA-binding domain superfamily/Winged helix DNA-binding domain"/>
    <property type="match status" value="1"/>
</dbReference>
<dbReference type="SUPFAM" id="SSF53850">
    <property type="entry name" value="Periplasmic binding protein-like II"/>
    <property type="match status" value="1"/>
</dbReference>
<gene>
    <name evidence="6" type="primary">gcvA_3</name>
    <name evidence="6" type="ORF">SHM7688_03171</name>
</gene>
<dbReference type="Pfam" id="PF00126">
    <property type="entry name" value="HTH_1"/>
    <property type="match status" value="1"/>
</dbReference>
<evidence type="ECO:0000313" key="6">
    <source>
        <dbReference type="EMBL" id="CUH53712.1"/>
    </source>
</evidence>
<keyword evidence="4" id="KW-0804">Transcription</keyword>
<evidence type="ECO:0000256" key="2">
    <source>
        <dbReference type="ARBA" id="ARBA00023015"/>
    </source>
</evidence>
<comment type="similarity">
    <text evidence="1">Belongs to the LysR transcriptional regulatory family.</text>
</comment>
<evidence type="ECO:0000259" key="5">
    <source>
        <dbReference type="PROSITE" id="PS50931"/>
    </source>
</evidence>
<feature type="domain" description="HTH lysR-type" evidence="5">
    <location>
        <begin position="6"/>
        <end position="63"/>
    </location>
</feature>
<dbReference type="PRINTS" id="PR00039">
    <property type="entry name" value="HTHLYSR"/>
</dbReference>
<evidence type="ECO:0000313" key="7">
    <source>
        <dbReference type="Proteomes" id="UP000054823"/>
    </source>
</evidence>
<dbReference type="GO" id="GO:0043565">
    <property type="term" value="F:sequence-specific DNA binding"/>
    <property type="evidence" value="ECO:0007669"/>
    <property type="project" value="TreeGrafter"/>
</dbReference>
<dbReference type="InterPro" id="IPR058163">
    <property type="entry name" value="LysR-type_TF_proteobact-type"/>
</dbReference>
<dbReference type="STRING" id="321267.SHM7688_03171"/>
<dbReference type="GO" id="GO:0006351">
    <property type="term" value="P:DNA-templated transcription"/>
    <property type="evidence" value="ECO:0007669"/>
    <property type="project" value="TreeGrafter"/>
</dbReference>
<dbReference type="GO" id="GO:0003700">
    <property type="term" value="F:DNA-binding transcription factor activity"/>
    <property type="evidence" value="ECO:0007669"/>
    <property type="project" value="InterPro"/>
</dbReference>
<dbReference type="PANTHER" id="PTHR30537">
    <property type="entry name" value="HTH-TYPE TRANSCRIPTIONAL REGULATOR"/>
    <property type="match status" value="1"/>
</dbReference>